<dbReference type="InterPro" id="IPR037108">
    <property type="entry name" value="TM1727-like_C_sf"/>
</dbReference>
<dbReference type="InterPro" id="IPR019665">
    <property type="entry name" value="OxRdtase/DH_put_Rossmann_dom"/>
</dbReference>
<organism evidence="3 4">
    <name type="scientific">Clostridium acidisoli DSM 12555</name>
    <dbReference type="NCBI Taxonomy" id="1121291"/>
    <lineage>
        <taxon>Bacteria</taxon>
        <taxon>Bacillati</taxon>
        <taxon>Bacillota</taxon>
        <taxon>Clostridia</taxon>
        <taxon>Eubacteriales</taxon>
        <taxon>Clostridiaceae</taxon>
        <taxon>Clostridium</taxon>
    </lineage>
</organism>
<dbReference type="AlphaFoldDB" id="A0A1W1XPD2"/>
<evidence type="ECO:0000313" key="3">
    <source>
        <dbReference type="EMBL" id="SMC25829.1"/>
    </source>
</evidence>
<protein>
    <submittedName>
        <fullName evidence="3">Predicted oxidoreductase, contains short-chain dehydrogenase (SDR) and DUF2520 domains</fullName>
    </submittedName>
</protein>
<gene>
    <name evidence="3" type="ORF">SAMN02745134_02593</name>
</gene>
<dbReference type="Pfam" id="PF10728">
    <property type="entry name" value="DUF2520"/>
    <property type="match status" value="1"/>
</dbReference>
<feature type="domain" description="Putative oxidoreductase/dehydrogenase Rossmann-like" evidence="1">
    <location>
        <begin position="4"/>
        <end position="117"/>
    </location>
</feature>
<evidence type="ECO:0000259" key="2">
    <source>
        <dbReference type="Pfam" id="PF10728"/>
    </source>
</evidence>
<dbReference type="InterPro" id="IPR036291">
    <property type="entry name" value="NAD(P)-bd_dom_sf"/>
</dbReference>
<reference evidence="3 4" key="1">
    <citation type="submission" date="2017-04" db="EMBL/GenBank/DDBJ databases">
        <authorList>
            <person name="Afonso C.L."/>
            <person name="Miller P.J."/>
            <person name="Scott M.A."/>
            <person name="Spackman E."/>
            <person name="Goraichik I."/>
            <person name="Dimitrov K.M."/>
            <person name="Suarez D.L."/>
            <person name="Swayne D.E."/>
        </authorList>
    </citation>
    <scope>NUCLEOTIDE SEQUENCE [LARGE SCALE GENOMIC DNA]</scope>
    <source>
        <strain evidence="3 4">DSM 12555</strain>
    </source>
</reference>
<dbReference type="EMBL" id="FWXH01000010">
    <property type="protein sequence ID" value="SMC25829.1"/>
    <property type="molecule type" value="Genomic_DNA"/>
</dbReference>
<dbReference type="PANTHER" id="PTHR40459">
    <property type="entry name" value="CONSERVED HYPOTHETICAL ALANINE AND LEUCINE RICH PROTEIN"/>
    <property type="match status" value="1"/>
</dbReference>
<accession>A0A1W1XPD2</accession>
<sequence length="282" mass="31518">MDFNIGFIGAGKVGISLGKYFSINNLNLSGYYSKNANSAAEAAEFTNSKHFNDLETLIRYSNLIFITTPDDVIKEIWNELKEYNLKDKIICHTSGSLSSSIFSNINTLGALGYSIHPMCAFSDKFTTYKSLNQIYFSIQGDDAYLYVLSELLKGLGNNVIILDKDKKPLYHLANVTVSNLVLSLLEIGCSYMKSCGLNEKDAINALMPLIDNNIKNIKAHGFLNALTGPVERGDLETLKHHLTVIPPSDLDLYRRLSLNLINLSEKKHYGKNYNILKNELCN</sequence>
<dbReference type="RefSeq" id="WP_084116416.1">
    <property type="nucleotide sequence ID" value="NZ_FWXH01000010.1"/>
</dbReference>
<dbReference type="SUPFAM" id="SSF51735">
    <property type="entry name" value="NAD(P)-binding Rossmann-fold domains"/>
    <property type="match status" value="1"/>
</dbReference>
<dbReference type="SUPFAM" id="SSF48179">
    <property type="entry name" value="6-phosphogluconate dehydrogenase C-terminal domain-like"/>
    <property type="match status" value="1"/>
</dbReference>
<dbReference type="PANTHER" id="PTHR40459:SF1">
    <property type="entry name" value="CONSERVED HYPOTHETICAL ALANINE AND LEUCINE RICH PROTEIN"/>
    <property type="match status" value="1"/>
</dbReference>
<dbReference type="Pfam" id="PF10727">
    <property type="entry name" value="Rossmann-like"/>
    <property type="match status" value="1"/>
</dbReference>
<dbReference type="Proteomes" id="UP000192468">
    <property type="component" value="Unassembled WGS sequence"/>
</dbReference>
<dbReference type="STRING" id="1121291.SAMN02745134_02593"/>
<dbReference type="Gene3D" id="3.40.50.720">
    <property type="entry name" value="NAD(P)-binding Rossmann-like Domain"/>
    <property type="match status" value="1"/>
</dbReference>
<evidence type="ECO:0000259" key="1">
    <source>
        <dbReference type="Pfam" id="PF10727"/>
    </source>
</evidence>
<proteinExistence type="predicted"/>
<evidence type="ECO:0000313" key="4">
    <source>
        <dbReference type="Proteomes" id="UP000192468"/>
    </source>
</evidence>
<dbReference type="Gene3D" id="1.10.1040.20">
    <property type="entry name" value="ProC-like, C-terminal domain"/>
    <property type="match status" value="1"/>
</dbReference>
<feature type="domain" description="DUF2520" evidence="2">
    <location>
        <begin position="134"/>
        <end position="258"/>
    </location>
</feature>
<dbReference type="InterPro" id="IPR018931">
    <property type="entry name" value="DUF2520"/>
</dbReference>
<keyword evidence="4" id="KW-1185">Reference proteome</keyword>
<name>A0A1W1XPD2_9CLOT</name>
<dbReference type="OrthoDB" id="9810755at2"/>
<dbReference type="InterPro" id="IPR008927">
    <property type="entry name" value="6-PGluconate_DH-like_C_sf"/>
</dbReference>